<proteinExistence type="predicted"/>
<evidence type="ECO:0000313" key="1">
    <source>
        <dbReference type="EMBL" id="QHS78779.1"/>
    </source>
</evidence>
<dbReference type="AlphaFoldDB" id="A0A6C0AG81"/>
<reference evidence="1" key="1">
    <citation type="journal article" date="2020" name="Nature">
        <title>Giant virus diversity and host interactions through global metagenomics.</title>
        <authorList>
            <person name="Schulz F."/>
            <person name="Roux S."/>
            <person name="Paez-Espino D."/>
            <person name="Jungbluth S."/>
            <person name="Walsh D.A."/>
            <person name="Denef V.J."/>
            <person name="McMahon K.D."/>
            <person name="Konstantinidis K.T."/>
            <person name="Eloe-Fadrosh E.A."/>
            <person name="Kyrpides N.C."/>
            <person name="Woyke T."/>
        </authorList>
    </citation>
    <scope>NUCLEOTIDE SEQUENCE</scope>
    <source>
        <strain evidence="1">GVMAG-S-1024976-23</strain>
    </source>
</reference>
<name>A0A6C0AG81_9ZZZZ</name>
<dbReference type="EMBL" id="MN740604">
    <property type="protein sequence ID" value="QHS78779.1"/>
    <property type="molecule type" value="Genomic_DNA"/>
</dbReference>
<sequence length="159" mass="18679">MLDALNDTLNIIIDYITYKDLTNLNNISKKKNCLVIRELENENKLNTYLIGIINEIDHSIQYTRQICSQNMSGIFIIEKKLSLFLKFKKYLCKNNLIIEKYNNLVNKFANSSIYMVNPSYSRIENEFLIGKLLMDSELLSDYNKDLLLCWSNSNLAQRF</sequence>
<organism evidence="1">
    <name type="scientific">viral metagenome</name>
    <dbReference type="NCBI Taxonomy" id="1070528"/>
    <lineage>
        <taxon>unclassified sequences</taxon>
        <taxon>metagenomes</taxon>
        <taxon>organismal metagenomes</taxon>
    </lineage>
</organism>
<accession>A0A6C0AG81</accession>
<protein>
    <submittedName>
        <fullName evidence="1">Uncharacterized protein</fullName>
    </submittedName>
</protein>